<dbReference type="CDD" id="cd11064">
    <property type="entry name" value="CYP86A"/>
    <property type="match status" value="1"/>
</dbReference>
<evidence type="ECO:0000256" key="5">
    <source>
        <dbReference type="ARBA" id="ARBA00023002"/>
    </source>
</evidence>
<evidence type="ECO:0000256" key="3">
    <source>
        <dbReference type="ARBA" id="ARBA00010617"/>
    </source>
</evidence>
<keyword evidence="4 7" id="KW-0479">Metal-binding</keyword>
<evidence type="ECO:0000256" key="4">
    <source>
        <dbReference type="ARBA" id="ARBA00022723"/>
    </source>
</evidence>
<dbReference type="GO" id="GO:0016020">
    <property type="term" value="C:membrane"/>
    <property type="evidence" value="ECO:0007669"/>
    <property type="project" value="UniProtKB-SubCell"/>
</dbReference>
<dbReference type="PANTHER" id="PTHR24296">
    <property type="entry name" value="CYTOCHROME P450"/>
    <property type="match status" value="1"/>
</dbReference>
<dbReference type="InterPro" id="IPR017972">
    <property type="entry name" value="Cyt_P450_CS"/>
</dbReference>
<keyword evidence="6 7" id="KW-0408">Iron</keyword>
<dbReference type="Proteomes" id="UP000834106">
    <property type="component" value="Chromosome 18"/>
</dbReference>
<keyword evidence="7 8" id="KW-0349">Heme</keyword>
<evidence type="ECO:0000256" key="9">
    <source>
        <dbReference type="SAM" id="Phobius"/>
    </source>
</evidence>
<keyword evidence="9" id="KW-0472">Membrane</keyword>
<dbReference type="Pfam" id="PF00067">
    <property type="entry name" value="p450"/>
    <property type="match status" value="1"/>
</dbReference>
<dbReference type="PROSITE" id="PS00086">
    <property type="entry name" value="CYTOCHROME_P450"/>
    <property type="match status" value="1"/>
</dbReference>
<comment type="cofactor">
    <cofactor evidence="1 7">
        <name>heme</name>
        <dbReference type="ChEBI" id="CHEBI:30413"/>
    </cofactor>
</comment>
<keyword evidence="9" id="KW-1133">Transmembrane helix</keyword>
<keyword evidence="5 8" id="KW-0560">Oxidoreductase</keyword>
<dbReference type="SUPFAM" id="SSF48264">
    <property type="entry name" value="Cytochrome P450"/>
    <property type="match status" value="1"/>
</dbReference>
<dbReference type="PRINTS" id="PR00463">
    <property type="entry name" value="EP450I"/>
</dbReference>
<evidence type="ECO:0000313" key="11">
    <source>
        <dbReference type="Proteomes" id="UP000834106"/>
    </source>
</evidence>
<dbReference type="AlphaFoldDB" id="A0AAD2A4U3"/>
<sequence>MEILYTLFSYIATALLLIFTLFSLFILRIFIGKSIFNKNYPPVVGTVFDQLFYFNRVYDQQTEMAKRHRSFRLLAPNQSEIYTTDIRNIEHILKTNFWKYSKGEYNQEIFHDLFGSGIFVVDGDKWKEQKKLASSEFSTRVLRDFSCRIFREKTAKLVRLVHGLALTKQAFDVQGLLMKYTLDSIFKVGFGVDLNCLEGSDKEGSEFIRAFDDSNELTYWRYADPFWKLKQYLNIGSEATLKKNIKSIHNFVDALISTKRRQMEMQQHCNDKDILSRFLEESKKNPERMTNQYLRDIILSFMIAGKDTTANTLSWFIYMLCKNPIIHEKIAKEVGEISSSTPWNEASTVDDFVERITDEALEDMHYLHAALTETLRLYPAVPVDGRCTETDDTLPDGFKLKKGDGVYYMAYAMGRMNYIWGDDAEDFRPERWLKNGIFQPESPFKFVAFNAGPRTCLGKDFAYRQMKIVSAALVHFFRFKLENNTENVTYRTMITLHIKGGLNIHALPRIGSVKI</sequence>
<dbReference type="InterPro" id="IPR036396">
    <property type="entry name" value="Cyt_P450_sf"/>
</dbReference>
<protein>
    <recommendedName>
        <fullName evidence="12">Cytochrome P450</fullName>
    </recommendedName>
</protein>
<dbReference type="GO" id="GO:0020037">
    <property type="term" value="F:heme binding"/>
    <property type="evidence" value="ECO:0007669"/>
    <property type="project" value="InterPro"/>
</dbReference>
<evidence type="ECO:0000256" key="6">
    <source>
        <dbReference type="ARBA" id="ARBA00023004"/>
    </source>
</evidence>
<feature type="transmembrane region" description="Helical" evidence="9">
    <location>
        <begin position="7"/>
        <end position="31"/>
    </location>
</feature>
<evidence type="ECO:0000313" key="10">
    <source>
        <dbReference type="EMBL" id="CAI9781550.1"/>
    </source>
</evidence>
<evidence type="ECO:0000256" key="1">
    <source>
        <dbReference type="ARBA" id="ARBA00001971"/>
    </source>
</evidence>
<comment type="similarity">
    <text evidence="3 8">Belongs to the cytochrome P450 family.</text>
</comment>
<dbReference type="Gene3D" id="1.10.630.10">
    <property type="entry name" value="Cytochrome P450"/>
    <property type="match status" value="1"/>
</dbReference>
<evidence type="ECO:0000256" key="2">
    <source>
        <dbReference type="ARBA" id="ARBA00004167"/>
    </source>
</evidence>
<evidence type="ECO:0008006" key="12">
    <source>
        <dbReference type="Google" id="ProtNLM"/>
    </source>
</evidence>
<dbReference type="InterPro" id="IPR002401">
    <property type="entry name" value="Cyt_P450_E_grp-I"/>
</dbReference>
<dbReference type="GO" id="GO:0016705">
    <property type="term" value="F:oxidoreductase activity, acting on paired donors, with incorporation or reduction of molecular oxygen"/>
    <property type="evidence" value="ECO:0007669"/>
    <property type="project" value="InterPro"/>
</dbReference>
<gene>
    <name evidence="10" type="ORF">FPE_LOCUS28980</name>
</gene>
<keyword evidence="9" id="KW-0812">Transmembrane</keyword>
<accession>A0AAD2A4U3</accession>
<comment type="subcellular location">
    <subcellularLocation>
        <location evidence="2">Membrane</location>
        <topology evidence="2">Single-pass membrane protein</topology>
    </subcellularLocation>
</comment>
<dbReference type="GO" id="GO:0004497">
    <property type="term" value="F:monooxygenase activity"/>
    <property type="evidence" value="ECO:0007669"/>
    <property type="project" value="UniProtKB-KW"/>
</dbReference>
<organism evidence="10 11">
    <name type="scientific">Fraxinus pennsylvanica</name>
    <dbReference type="NCBI Taxonomy" id="56036"/>
    <lineage>
        <taxon>Eukaryota</taxon>
        <taxon>Viridiplantae</taxon>
        <taxon>Streptophyta</taxon>
        <taxon>Embryophyta</taxon>
        <taxon>Tracheophyta</taxon>
        <taxon>Spermatophyta</taxon>
        <taxon>Magnoliopsida</taxon>
        <taxon>eudicotyledons</taxon>
        <taxon>Gunneridae</taxon>
        <taxon>Pentapetalae</taxon>
        <taxon>asterids</taxon>
        <taxon>lamiids</taxon>
        <taxon>Lamiales</taxon>
        <taxon>Oleaceae</taxon>
        <taxon>Oleeae</taxon>
        <taxon>Fraxinus</taxon>
    </lineage>
</organism>
<keyword evidence="11" id="KW-1185">Reference proteome</keyword>
<feature type="binding site" description="axial binding residue" evidence="7">
    <location>
        <position position="456"/>
    </location>
    <ligand>
        <name>heme</name>
        <dbReference type="ChEBI" id="CHEBI:30413"/>
    </ligand>
    <ligandPart>
        <name>Fe</name>
        <dbReference type="ChEBI" id="CHEBI:18248"/>
    </ligandPart>
</feature>
<evidence type="ECO:0000256" key="7">
    <source>
        <dbReference type="PIRSR" id="PIRSR602401-1"/>
    </source>
</evidence>
<evidence type="ECO:0000256" key="8">
    <source>
        <dbReference type="RuleBase" id="RU000461"/>
    </source>
</evidence>
<dbReference type="PRINTS" id="PR00385">
    <property type="entry name" value="P450"/>
</dbReference>
<name>A0AAD2A4U3_9LAMI</name>
<dbReference type="EMBL" id="OU503053">
    <property type="protein sequence ID" value="CAI9781550.1"/>
    <property type="molecule type" value="Genomic_DNA"/>
</dbReference>
<proteinExistence type="inferred from homology"/>
<dbReference type="InterPro" id="IPR001128">
    <property type="entry name" value="Cyt_P450"/>
</dbReference>
<dbReference type="GO" id="GO:0005506">
    <property type="term" value="F:iron ion binding"/>
    <property type="evidence" value="ECO:0007669"/>
    <property type="project" value="InterPro"/>
</dbReference>
<dbReference type="GO" id="GO:0006629">
    <property type="term" value="P:lipid metabolic process"/>
    <property type="evidence" value="ECO:0007669"/>
    <property type="project" value="UniProtKB-ARBA"/>
</dbReference>
<keyword evidence="8" id="KW-0503">Monooxygenase</keyword>
<reference evidence="10" key="1">
    <citation type="submission" date="2023-05" db="EMBL/GenBank/DDBJ databases">
        <authorList>
            <person name="Huff M."/>
        </authorList>
    </citation>
    <scope>NUCLEOTIDE SEQUENCE</scope>
</reference>